<dbReference type="Proteomes" id="UP001139488">
    <property type="component" value="Unassembled WGS sequence"/>
</dbReference>
<evidence type="ECO:0000313" key="2">
    <source>
        <dbReference type="Proteomes" id="UP001139488"/>
    </source>
</evidence>
<protein>
    <submittedName>
        <fullName evidence="1">Uncharacterized protein</fullName>
    </submittedName>
</protein>
<dbReference type="RefSeq" id="WP_244358433.1">
    <property type="nucleotide sequence ID" value="NZ_JAJNNZ010000014.1"/>
</dbReference>
<reference evidence="1" key="1">
    <citation type="submission" date="2021-11" db="EMBL/GenBank/DDBJ databases">
        <title>Vibrio ZSDE26 sp. nov. and Vibrio ZSDZ34 sp. nov., isolated from coastal seawater in Qingdao.</title>
        <authorList>
            <person name="Zhang P."/>
        </authorList>
    </citation>
    <scope>NUCLEOTIDE SEQUENCE</scope>
    <source>
        <strain evidence="1">ZSDZ34</strain>
    </source>
</reference>
<gene>
    <name evidence="1" type="ORF">LNL84_15355</name>
</gene>
<proteinExistence type="predicted"/>
<dbReference type="AlphaFoldDB" id="A0A9X1WK15"/>
<name>A0A9X1WK15_9VIBR</name>
<sequence>MHHERKGCWESVKNNALDEWLALGVEKAMTYGCVVEKFALNIEIN</sequence>
<dbReference type="EMBL" id="JAJNNZ010000014">
    <property type="protein sequence ID" value="MCJ2378194.1"/>
    <property type="molecule type" value="Genomic_DNA"/>
</dbReference>
<accession>A0A9X1WK15</accession>
<organism evidence="1 2">
    <name type="scientific">Vibrio gelatinilyticus</name>
    <dbReference type="NCBI Taxonomy" id="2893468"/>
    <lineage>
        <taxon>Bacteria</taxon>
        <taxon>Pseudomonadati</taxon>
        <taxon>Pseudomonadota</taxon>
        <taxon>Gammaproteobacteria</taxon>
        <taxon>Vibrionales</taxon>
        <taxon>Vibrionaceae</taxon>
        <taxon>Vibrio</taxon>
    </lineage>
</organism>
<comment type="caution">
    <text evidence="1">The sequence shown here is derived from an EMBL/GenBank/DDBJ whole genome shotgun (WGS) entry which is preliminary data.</text>
</comment>
<keyword evidence="2" id="KW-1185">Reference proteome</keyword>
<evidence type="ECO:0000313" key="1">
    <source>
        <dbReference type="EMBL" id="MCJ2378194.1"/>
    </source>
</evidence>